<name>A0ABQ9F6P5_TEGGR</name>
<feature type="compositionally biased region" description="Basic and acidic residues" evidence="1">
    <location>
        <begin position="87"/>
        <end position="99"/>
    </location>
</feature>
<evidence type="ECO:0000313" key="3">
    <source>
        <dbReference type="Proteomes" id="UP001217089"/>
    </source>
</evidence>
<accession>A0ABQ9F6P5</accession>
<evidence type="ECO:0000313" key="2">
    <source>
        <dbReference type="EMBL" id="KAJ8311950.1"/>
    </source>
</evidence>
<gene>
    <name evidence="2" type="ORF">KUTeg_010503</name>
</gene>
<dbReference type="Proteomes" id="UP001217089">
    <property type="component" value="Unassembled WGS sequence"/>
</dbReference>
<keyword evidence="3" id="KW-1185">Reference proteome</keyword>
<feature type="region of interest" description="Disordered" evidence="1">
    <location>
        <begin position="17"/>
        <end position="99"/>
    </location>
</feature>
<comment type="caution">
    <text evidence="2">The sequence shown here is derived from an EMBL/GenBank/DDBJ whole genome shotgun (WGS) entry which is preliminary data.</text>
</comment>
<reference evidence="2 3" key="1">
    <citation type="submission" date="2022-12" db="EMBL/GenBank/DDBJ databases">
        <title>Chromosome-level genome of Tegillarca granosa.</title>
        <authorList>
            <person name="Kim J."/>
        </authorList>
    </citation>
    <scope>NUCLEOTIDE SEQUENCE [LARGE SCALE GENOMIC DNA]</scope>
    <source>
        <strain evidence="2">Teg-2019</strain>
        <tissue evidence="2">Adductor muscle</tissue>
    </source>
</reference>
<proteinExistence type="predicted"/>
<sequence length="234" mass="27106">MSKQLILISKGEYENLLNKKEDKSKQTKHEEKVDKTGDNRFEIPLSNDKEPYQNGGEIQTRKRELGKVEGQDEKTRNNIEVNNNNENGKKQAEKYDSEISSEPKRYKKVIKRKIYDMVNKKQPKGKWIKLFSNMDQEEKQAKLVREFYYKPSNLGSFSSKSKVYKVLKGTDKSVSLHNDMIKSYNSTPHSSLNGVSPSSFKFKIGDLDHDGSPASFLNTTVSFTLHFKKYPFYL</sequence>
<feature type="compositionally biased region" description="Basic and acidic residues" evidence="1">
    <location>
        <begin position="17"/>
        <end position="51"/>
    </location>
</feature>
<dbReference type="EMBL" id="JARBDR010000441">
    <property type="protein sequence ID" value="KAJ8311950.1"/>
    <property type="molecule type" value="Genomic_DNA"/>
</dbReference>
<feature type="compositionally biased region" description="Basic and acidic residues" evidence="1">
    <location>
        <begin position="59"/>
        <end position="77"/>
    </location>
</feature>
<protein>
    <submittedName>
        <fullName evidence="2">Uncharacterized protein</fullName>
    </submittedName>
</protein>
<evidence type="ECO:0000256" key="1">
    <source>
        <dbReference type="SAM" id="MobiDB-lite"/>
    </source>
</evidence>
<organism evidence="2 3">
    <name type="scientific">Tegillarca granosa</name>
    <name type="common">Malaysian cockle</name>
    <name type="synonym">Anadara granosa</name>
    <dbReference type="NCBI Taxonomy" id="220873"/>
    <lineage>
        <taxon>Eukaryota</taxon>
        <taxon>Metazoa</taxon>
        <taxon>Spiralia</taxon>
        <taxon>Lophotrochozoa</taxon>
        <taxon>Mollusca</taxon>
        <taxon>Bivalvia</taxon>
        <taxon>Autobranchia</taxon>
        <taxon>Pteriomorphia</taxon>
        <taxon>Arcoida</taxon>
        <taxon>Arcoidea</taxon>
        <taxon>Arcidae</taxon>
        <taxon>Tegillarca</taxon>
    </lineage>
</organism>